<dbReference type="GO" id="GO:0140416">
    <property type="term" value="F:transcription regulator inhibitor activity"/>
    <property type="evidence" value="ECO:0007669"/>
    <property type="project" value="Ensembl"/>
</dbReference>
<protein>
    <submittedName>
        <fullName evidence="7">Trafficking protein particle complex subunit 2</fullName>
    </submittedName>
</protein>
<dbReference type="GeneTree" id="ENSGT00510000047168"/>
<comment type="subcellular location">
    <subcellularLocation>
        <location evidence="2">Cytoplasm</location>
        <location evidence="2">Perinuclear region</location>
    </subcellularLocation>
    <subcellularLocation>
        <location evidence="1">Endoplasmic reticulum-Golgi intermediate compartment</location>
    </subcellularLocation>
</comment>
<organism evidence="7 8">
    <name type="scientific">Coturnix japonica</name>
    <name type="common">Japanese quail</name>
    <name type="synonym">Coturnix coturnix japonica</name>
    <dbReference type="NCBI Taxonomy" id="93934"/>
    <lineage>
        <taxon>Eukaryota</taxon>
        <taxon>Metazoa</taxon>
        <taxon>Chordata</taxon>
        <taxon>Craniata</taxon>
        <taxon>Vertebrata</taxon>
        <taxon>Euteleostomi</taxon>
        <taxon>Archelosauria</taxon>
        <taxon>Archosauria</taxon>
        <taxon>Dinosauria</taxon>
        <taxon>Saurischia</taxon>
        <taxon>Theropoda</taxon>
        <taxon>Coelurosauria</taxon>
        <taxon>Aves</taxon>
        <taxon>Neognathae</taxon>
        <taxon>Galloanserae</taxon>
        <taxon>Galliformes</taxon>
        <taxon>Phasianidae</taxon>
        <taxon>Perdicinae</taxon>
        <taxon>Coturnix</taxon>
    </lineage>
</organism>
<evidence type="ECO:0000256" key="2">
    <source>
        <dbReference type="ARBA" id="ARBA00004556"/>
    </source>
</evidence>
<keyword evidence="4" id="KW-0813">Transport</keyword>
<keyword evidence="6" id="KW-0931">ER-Golgi transport</keyword>
<dbReference type="FunFam" id="3.30.450.70:FF:000001">
    <property type="entry name" value="Trafficking protein particle complex subunit 2"/>
    <property type="match status" value="1"/>
</dbReference>
<dbReference type="GO" id="GO:0001222">
    <property type="term" value="F:transcription corepressor binding"/>
    <property type="evidence" value="ECO:0007669"/>
    <property type="project" value="Ensembl"/>
</dbReference>
<name>A0A8C2YFL4_COTJA</name>
<comment type="similarity">
    <text evidence="3">Belongs to the TRAPP small subunits family. Sedlin subfamily.</text>
</comment>
<dbReference type="GO" id="GO:0005783">
    <property type="term" value="C:endoplasmic reticulum"/>
    <property type="evidence" value="ECO:0007669"/>
    <property type="project" value="Ensembl"/>
</dbReference>
<dbReference type="GO" id="GO:0005654">
    <property type="term" value="C:nucleoplasm"/>
    <property type="evidence" value="ECO:0007669"/>
    <property type="project" value="Ensembl"/>
</dbReference>
<dbReference type="Ensembl" id="ENSCJPT00005031392.1">
    <property type="protein sequence ID" value="ENSCJPP00005022909.1"/>
    <property type="gene ID" value="ENSCJPG00005018199.1"/>
</dbReference>
<dbReference type="GO" id="GO:0030008">
    <property type="term" value="C:TRAPP complex"/>
    <property type="evidence" value="ECO:0007669"/>
    <property type="project" value="Ensembl"/>
</dbReference>
<dbReference type="GO" id="GO:0005793">
    <property type="term" value="C:endoplasmic reticulum-Golgi intermediate compartment"/>
    <property type="evidence" value="ECO:0007669"/>
    <property type="project" value="UniProtKB-SubCell"/>
</dbReference>
<dbReference type="InterPro" id="IPR006722">
    <property type="entry name" value="Sedlin"/>
</dbReference>
<dbReference type="GO" id="GO:0010628">
    <property type="term" value="P:positive regulation of gene expression"/>
    <property type="evidence" value="ECO:0007669"/>
    <property type="project" value="Ensembl"/>
</dbReference>
<dbReference type="SUPFAM" id="SSF64356">
    <property type="entry name" value="SNARE-like"/>
    <property type="match status" value="1"/>
</dbReference>
<keyword evidence="5" id="KW-0963">Cytoplasm</keyword>
<dbReference type="Pfam" id="PF04628">
    <property type="entry name" value="Sedlin_N"/>
    <property type="match status" value="1"/>
</dbReference>
<dbReference type="PANTHER" id="PTHR12403">
    <property type="entry name" value="TRAFFICKING PROTEIN PARTICLE COMPLEX SUBUNIT 2"/>
    <property type="match status" value="1"/>
</dbReference>
<dbReference type="AlphaFoldDB" id="A0A8C2YFL4"/>
<evidence type="ECO:0000256" key="4">
    <source>
        <dbReference type="ARBA" id="ARBA00022448"/>
    </source>
</evidence>
<gene>
    <name evidence="7" type="primary">TRAPPC2B</name>
    <name evidence="7" type="synonym">TRAPPC2</name>
</gene>
<accession>A0A8C2YFL4</accession>
<dbReference type="Proteomes" id="UP000694412">
    <property type="component" value="Chromosome 1"/>
</dbReference>
<dbReference type="GO" id="GO:0006888">
    <property type="term" value="P:endoplasmic reticulum to Golgi vesicle-mediated transport"/>
    <property type="evidence" value="ECO:0007669"/>
    <property type="project" value="InterPro"/>
</dbReference>
<dbReference type="GO" id="GO:0048471">
    <property type="term" value="C:perinuclear region of cytoplasm"/>
    <property type="evidence" value="ECO:0007669"/>
    <property type="project" value="UniProtKB-SubCell"/>
</dbReference>
<dbReference type="GO" id="GO:0005640">
    <property type="term" value="C:nuclear outer membrane"/>
    <property type="evidence" value="ECO:0007669"/>
    <property type="project" value="Ensembl"/>
</dbReference>
<evidence type="ECO:0000256" key="5">
    <source>
        <dbReference type="ARBA" id="ARBA00022490"/>
    </source>
</evidence>
<evidence type="ECO:0000256" key="3">
    <source>
        <dbReference type="ARBA" id="ARBA00006626"/>
    </source>
</evidence>
<evidence type="ECO:0000313" key="7">
    <source>
        <dbReference type="Ensembl" id="ENSCJPP00005022909.1"/>
    </source>
</evidence>
<sequence>MSGSFYFVIVGHHDNPVFEMEFLPPGKAESKDDHRHLNQFIAHAALDLVDENMWLSNNMYLKTVDKFNEWFVSAFVTAGHMRFIMLHDVRQEDGIKNFFNDVYDLYIKVSTHFRQFHSSTSQCAGLMCFLRWYLCEGKSFPTVHISQLIMCDTEAAFSIQYNRLF</sequence>
<reference evidence="7" key="2">
    <citation type="submission" date="2025-08" db="UniProtKB">
        <authorList>
            <consortium name="Ensembl"/>
        </authorList>
    </citation>
    <scope>IDENTIFICATION</scope>
</reference>
<evidence type="ECO:0000256" key="1">
    <source>
        <dbReference type="ARBA" id="ARBA00004399"/>
    </source>
</evidence>
<keyword evidence="8" id="KW-1185">Reference proteome</keyword>
<dbReference type="InterPro" id="IPR011012">
    <property type="entry name" value="Longin-like_dom_sf"/>
</dbReference>
<reference evidence="7" key="3">
    <citation type="submission" date="2025-09" db="UniProtKB">
        <authorList>
            <consortium name="Ensembl"/>
        </authorList>
    </citation>
    <scope>IDENTIFICATION</scope>
</reference>
<proteinExistence type="inferred from homology"/>
<evidence type="ECO:0000256" key="6">
    <source>
        <dbReference type="ARBA" id="ARBA00022892"/>
    </source>
</evidence>
<evidence type="ECO:0000313" key="8">
    <source>
        <dbReference type="Proteomes" id="UP000694412"/>
    </source>
</evidence>
<reference evidence="7" key="1">
    <citation type="submission" date="2015-11" db="EMBL/GenBank/DDBJ databases">
        <authorList>
            <consortium name="International Coturnix japonica Genome Analysis Consortium"/>
            <person name="Warren W."/>
            <person name="Burt D.W."/>
            <person name="Antin P.B."/>
            <person name="Lanford R."/>
            <person name="Gros J."/>
            <person name="Wilson R.K."/>
        </authorList>
    </citation>
    <scope>NUCLEOTIDE SEQUENCE [LARGE SCALE GENOMIC DNA]</scope>
</reference>
<dbReference type="CDD" id="cd14825">
    <property type="entry name" value="TRAPPC2_sedlin"/>
    <property type="match status" value="1"/>
</dbReference>
<dbReference type="Gene3D" id="3.30.450.70">
    <property type="match status" value="1"/>
</dbReference>